<dbReference type="OrthoDB" id="9795068at2"/>
<dbReference type="Gene3D" id="3.40.50.2000">
    <property type="entry name" value="Glycogen Phosphorylase B"/>
    <property type="match status" value="2"/>
</dbReference>
<keyword evidence="1" id="KW-1133">Transmembrane helix</keyword>
<reference evidence="2 3" key="1">
    <citation type="submission" date="2018-04" db="EMBL/GenBank/DDBJ databases">
        <title>Genomic Encyclopedia of Archaeal and Bacterial Type Strains, Phase II (KMG-II): from individual species to whole genera.</title>
        <authorList>
            <person name="Goeker M."/>
        </authorList>
    </citation>
    <scope>NUCLEOTIDE SEQUENCE [LARGE SCALE GENOMIC DNA]</scope>
    <source>
        <strain evidence="2 3">DSM 5822</strain>
    </source>
</reference>
<dbReference type="SUPFAM" id="SSF53756">
    <property type="entry name" value="UDP-Glycosyltransferase/glycogen phosphorylase"/>
    <property type="match status" value="1"/>
</dbReference>
<dbReference type="RefSeq" id="WP_107865292.1">
    <property type="nucleotide sequence ID" value="NZ_QAON01000005.1"/>
</dbReference>
<keyword evidence="1" id="KW-0472">Membrane</keyword>
<dbReference type="InterPro" id="IPR050194">
    <property type="entry name" value="Glycosyltransferase_grp1"/>
</dbReference>
<proteinExistence type="predicted"/>
<organism evidence="2 3">
    <name type="scientific">Agitococcus lubricus</name>
    <dbReference type="NCBI Taxonomy" id="1077255"/>
    <lineage>
        <taxon>Bacteria</taxon>
        <taxon>Pseudomonadati</taxon>
        <taxon>Pseudomonadota</taxon>
        <taxon>Gammaproteobacteria</taxon>
        <taxon>Moraxellales</taxon>
        <taxon>Moraxellaceae</taxon>
        <taxon>Agitococcus</taxon>
    </lineage>
</organism>
<dbReference type="CDD" id="cd03801">
    <property type="entry name" value="GT4_PimA-like"/>
    <property type="match status" value="1"/>
</dbReference>
<dbReference type="PANTHER" id="PTHR45947">
    <property type="entry name" value="SULFOQUINOVOSYL TRANSFERASE SQD2"/>
    <property type="match status" value="1"/>
</dbReference>
<protein>
    <submittedName>
        <fullName evidence="2">Glycosyltransferase involved in cell wall biosynthesis</fullName>
    </submittedName>
</protein>
<evidence type="ECO:0000256" key="1">
    <source>
        <dbReference type="SAM" id="Phobius"/>
    </source>
</evidence>
<feature type="transmembrane region" description="Helical" evidence="1">
    <location>
        <begin position="47"/>
        <end position="69"/>
    </location>
</feature>
<dbReference type="Pfam" id="PF13692">
    <property type="entry name" value="Glyco_trans_1_4"/>
    <property type="match status" value="1"/>
</dbReference>
<gene>
    <name evidence="2" type="ORF">C8N29_105100</name>
</gene>
<keyword evidence="1" id="KW-0812">Transmembrane</keyword>
<dbReference type="EMBL" id="QAON01000005">
    <property type="protein sequence ID" value="PTQ89776.1"/>
    <property type="molecule type" value="Genomic_DNA"/>
</dbReference>
<dbReference type="AlphaFoldDB" id="A0A2T5J0G8"/>
<keyword evidence="2" id="KW-0808">Transferase</keyword>
<dbReference type="Proteomes" id="UP000244223">
    <property type="component" value="Unassembled WGS sequence"/>
</dbReference>
<evidence type="ECO:0000313" key="3">
    <source>
        <dbReference type="Proteomes" id="UP000244223"/>
    </source>
</evidence>
<sequence length="357" mass="40141">MIFFVGPLPPPVGGFSVITEKMYHIITQKTDVRLFNRSRTIKSRNRFIYALISFINLLRALAEFFLGYFKTKPSALYLALSGGNGQLVDLCFIVLCKLFKIPVFIHHHSFAYLDKPSKLTNFLFYMANAEHIVLCEAMKDKMIAGYNIDSAKIHVISNAVFLDVPSPVSKRNNNKKKVTLGYISNITEDKGIFEYFAAVKAAQMAGFDCDGIIAGPLHPSIQSRFQTELAQAKDIHYVGSVYGIDKQAFYQKIDILLFPTKYVNEAEPVIIHEAMSEGVPTVSVVRGCIASIIMNNTGCVAQQIEDYSQTVIQYLGEHTENTIFKRAEVERACIQHFVRLHEQSTATLSHVIHEMLA</sequence>
<comment type="caution">
    <text evidence="2">The sequence shown here is derived from an EMBL/GenBank/DDBJ whole genome shotgun (WGS) entry which is preliminary data.</text>
</comment>
<name>A0A2T5J0G8_9GAMM</name>
<evidence type="ECO:0000313" key="2">
    <source>
        <dbReference type="EMBL" id="PTQ89776.1"/>
    </source>
</evidence>
<keyword evidence="3" id="KW-1185">Reference proteome</keyword>
<accession>A0A2T5J0G8</accession>
<dbReference type="GO" id="GO:0016757">
    <property type="term" value="F:glycosyltransferase activity"/>
    <property type="evidence" value="ECO:0007669"/>
    <property type="project" value="TreeGrafter"/>
</dbReference>
<dbReference type="PANTHER" id="PTHR45947:SF3">
    <property type="entry name" value="SULFOQUINOVOSYL TRANSFERASE SQD2"/>
    <property type="match status" value="1"/>
</dbReference>